<protein>
    <submittedName>
        <fullName evidence="2">Uncharacterized protein</fullName>
    </submittedName>
</protein>
<gene>
    <name evidence="2" type="ORF">CA13_37910</name>
</gene>
<reference evidence="2 3" key="1">
    <citation type="submission" date="2019-02" db="EMBL/GenBank/DDBJ databases">
        <title>Deep-cultivation of Planctomycetes and their phenomic and genomic characterization uncovers novel biology.</title>
        <authorList>
            <person name="Wiegand S."/>
            <person name="Jogler M."/>
            <person name="Boedeker C."/>
            <person name="Pinto D."/>
            <person name="Vollmers J."/>
            <person name="Rivas-Marin E."/>
            <person name="Kohn T."/>
            <person name="Peeters S.H."/>
            <person name="Heuer A."/>
            <person name="Rast P."/>
            <person name="Oberbeckmann S."/>
            <person name="Bunk B."/>
            <person name="Jeske O."/>
            <person name="Meyerdierks A."/>
            <person name="Storesund J.E."/>
            <person name="Kallscheuer N."/>
            <person name="Luecker S."/>
            <person name="Lage O.M."/>
            <person name="Pohl T."/>
            <person name="Merkel B.J."/>
            <person name="Hornburger P."/>
            <person name="Mueller R.-W."/>
            <person name="Bruemmer F."/>
            <person name="Labrenz M."/>
            <person name="Spormann A.M."/>
            <person name="Op Den Camp H."/>
            <person name="Overmann J."/>
            <person name="Amann R."/>
            <person name="Jetten M.S.M."/>
            <person name="Mascher T."/>
            <person name="Medema M.H."/>
            <person name="Devos D.P."/>
            <person name="Kaster A.-K."/>
            <person name="Ovreas L."/>
            <person name="Rohde M."/>
            <person name="Galperin M.Y."/>
            <person name="Jogler C."/>
        </authorList>
    </citation>
    <scope>NUCLEOTIDE SEQUENCE [LARGE SCALE GENOMIC DNA]</scope>
    <source>
        <strain evidence="2 3">CA13</strain>
    </source>
</reference>
<evidence type="ECO:0000256" key="1">
    <source>
        <dbReference type="SAM" id="MobiDB-lite"/>
    </source>
</evidence>
<dbReference type="Proteomes" id="UP000315010">
    <property type="component" value="Unassembled WGS sequence"/>
</dbReference>
<keyword evidence="3" id="KW-1185">Reference proteome</keyword>
<accession>A0A5C5Z4M2</accession>
<feature type="region of interest" description="Disordered" evidence="1">
    <location>
        <begin position="200"/>
        <end position="226"/>
    </location>
</feature>
<dbReference type="AlphaFoldDB" id="A0A5C5Z4M2"/>
<name>A0A5C5Z4M2_9BACT</name>
<evidence type="ECO:0000313" key="3">
    <source>
        <dbReference type="Proteomes" id="UP000315010"/>
    </source>
</evidence>
<evidence type="ECO:0000313" key="2">
    <source>
        <dbReference type="EMBL" id="TWT82329.1"/>
    </source>
</evidence>
<sequence length="376" mass="41521">MFQNAKRCIICEQPLSPTRAKLGNHLCESRACESMFRRHLMTHQAFCGVCGRPMKGYRPRVEPSLVCTRVQCQARAASIHAANASFCCVCGIYLGPRTTTATKNLCPSSICHTIDAARTRAENARIHGAQISEQRRQLIQRVRELVISLKPELVEKPVLNIVVLPFTAHNLQIVSKERRQQVGAGFLELANQAYALNAQSQSPYDPEPDAATNVEHSKNPTNNDSHERRLARLNGIACGTCGGHCCRIGGDTAFLNVSKFQEVLRKQPEAGPADVVAQYMAKIPHETFTDSCIFHGFHGCGLSREQRATTCNVFLCTGLQILKDLVDRDASEMVLAATNIRCGDDLPPKVFRIKTADNDAVIPLLWTATDRDKLEA</sequence>
<proteinExistence type="predicted"/>
<organism evidence="2 3">
    <name type="scientific">Novipirellula herctigrandis</name>
    <dbReference type="NCBI Taxonomy" id="2527986"/>
    <lineage>
        <taxon>Bacteria</taxon>
        <taxon>Pseudomonadati</taxon>
        <taxon>Planctomycetota</taxon>
        <taxon>Planctomycetia</taxon>
        <taxon>Pirellulales</taxon>
        <taxon>Pirellulaceae</taxon>
        <taxon>Novipirellula</taxon>
    </lineage>
</organism>
<dbReference type="EMBL" id="SJPJ01000001">
    <property type="protein sequence ID" value="TWT82329.1"/>
    <property type="molecule type" value="Genomic_DNA"/>
</dbReference>
<comment type="caution">
    <text evidence="2">The sequence shown here is derived from an EMBL/GenBank/DDBJ whole genome shotgun (WGS) entry which is preliminary data.</text>
</comment>